<dbReference type="SUPFAM" id="SSF52833">
    <property type="entry name" value="Thioredoxin-like"/>
    <property type="match status" value="1"/>
</dbReference>
<comment type="similarity">
    <text evidence="9">Belongs to the peroxiredoxin family. BCP/PrxQ subfamily.</text>
</comment>
<dbReference type="Gene3D" id="3.40.30.10">
    <property type="entry name" value="Glutaredoxin"/>
    <property type="match status" value="1"/>
</dbReference>
<name>A0A0N0XKV4_9NEIS</name>
<dbReference type="CDD" id="cd02970">
    <property type="entry name" value="PRX_like2"/>
    <property type="match status" value="1"/>
</dbReference>
<dbReference type="PANTHER" id="PTHR42801:SF7">
    <property type="entry name" value="SLL1159 PROTEIN"/>
    <property type="match status" value="1"/>
</dbReference>
<dbReference type="EMBL" id="LAQT01000001">
    <property type="protein sequence ID" value="KPC55016.1"/>
    <property type="molecule type" value="Genomic_DNA"/>
</dbReference>
<evidence type="ECO:0000256" key="7">
    <source>
        <dbReference type="ARBA" id="ARBA00023284"/>
    </source>
</evidence>
<proteinExistence type="inferred from homology"/>
<protein>
    <recommendedName>
        <fullName evidence="2">thioredoxin-dependent peroxiredoxin</fullName>
        <ecNumber evidence="2">1.11.1.24</ecNumber>
    </recommendedName>
    <alternativeName>
        <fullName evidence="8">Thioredoxin peroxidase</fullName>
    </alternativeName>
    <alternativeName>
        <fullName evidence="10">Thioredoxin-dependent peroxiredoxin Bcp</fullName>
    </alternativeName>
</protein>
<evidence type="ECO:0000313" key="14">
    <source>
        <dbReference type="Proteomes" id="UP000037939"/>
    </source>
</evidence>
<organism evidence="13 14">
    <name type="scientific">Amantichitinum ursilacus</name>
    <dbReference type="NCBI Taxonomy" id="857265"/>
    <lineage>
        <taxon>Bacteria</taxon>
        <taxon>Pseudomonadati</taxon>
        <taxon>Pseudomonadota</taxon>
        <taxon>Betaproteobacteria</taxon>
        <taxon>Neisseriales</taxon>
        <taxon>Chitinibacteraceae</taxon>
        <taxon>Amantichitinum</taxon>
    </lineage>
</organism>
<evidence type="ECO:0000256" key="11">
    <source>
        <dbReference type="ARBA" id="ARBA00049091"/>
    </source>
</evidence>
<dbReference type="EC" id="1.11.1.24" evidence="2"/>
<dbReference type="PROSITE" id="PS51352">
    <property type="entry name" value="THIOREDOXIN_2"/>
    <property type="match status" value="1"/>
</dbReference>
<dbReference type="GO" id="GO:0008379">
    <property type="term" value="F:thioredoxin peroxidase activity"/>
    <property type="evidence" value="ECO:0007669"/>
    <property type="project" value="TreeGrafter"/>
</dbReference>
<keyword evidence="6" id="KW-1015">Disulfide bond</keyword>
<comment type="caution">
    <text evidence="13">The sequence shown here is derived from an EMBL/GenBank/DDBJ whole genome shotgun (WGS) entry which is preliminary data.</text>
</comment>
<keyword evidence="14" id="KW-1185">Reference proteome</keyword>
<dbReference type="GO" id="GO:0005737">
    <property type="term" value="C:cytoplasm"/>
    <property type="evidence" value="ECO:0007669"/>
    <property type="project" value="TreeGrafter"/>
</dbReference>
<sequence length="233" mass="25414">MNTPVTPQLAPQASTDNASLQQLLADLHAQRVATWAPEDLAVNVNQRATLVAQHNRAATAQIGDVLPDFSVQEVNGELVSLDELTATGPAVLVFFRFAGCPACNIALPYYQRALQPALQQLGIPLLALSPQRSDRLVEIKQRHQFDFRVATDRDNALARHLGILYEFDQASRDAATAKGNPIGDVTGTGTWELPKPTVLVVDQHKTIRYIDVAPDWLLRTEAEPIIQAAAAAR</sequence>
<evidence type="ECO:0000256" key="8">
    <source>
        <dbReference type="ARBA" id="ARBA00032824"/>
    </source>
</evidence>
<evidence type="ECO:0000256" key="3">
    <source>
        <dbReference type="ARBA" id="ARBA00022559"/>
    </source>
</evidence>
<evidence type="ECO:0000259" key="12">
    <source>
        <dbReference type="PROSITE" id="PS51352"/>
    </source>
</evidence>
<dbReference type="AlphaFoldDB" id="A0A0N0XKV4"/>
<evidence type="ECO:0000256" key="6">
    <source>
        <dbReference type="ARBA" id="ARBA00023157"/>
    </source>
</evidence>
<dbReference type="PANTHER" id="PTHR42801">
    <property type="entry name" value="THIOREDOXIN-DEPENDENT PEROXIDE REDUCTASE"/>
    <property type="match status" value="1"/>
</dbReference>
<dbReference type="Pfam" id="PF00578">
    <property type="entry name" value="AhpC-TSA"/>
    <property type="match status" value="1"/>
</dbReference>
<evidence type="ECO:0000256" key="4">
    <source>
        <dbReference type="ARBA" id="ARBA00022862"/>
    </source>
</evidence>
<keyword evidence="4" id="KW-0049">Antioxidant</keyword>
<comment type="catalytic activity">
    <reaction evidence="11">
        <text>a hydroperoxide + [thioredoxin]-dithiol = an alcohol + [thioredoxin]-disulfide + H2O</text>
        <dbReference type="Rhea" id="RHEA:62620"/>
        <dbReference type="Rhea" id="RHEA-COMP:10698"/>
        <dbReference type="Rhea" id="RHEA-COMP:10700"/>
        <dbReference type="ChEBI" id="CHEBI:15377"/>
        <dbReference type="ChEBI" id="CHEBI:29950"/>
        <dbReference type="ChEBI" id="CHEBI:30879"/>
        <dbReference type="ChEBI" id="CHEBI:35924"/>
        <dbReference type="ChEBI" id="CHEBI:50058"/>
        <dbReference type="EC" id="1.11.1.24"/>
    </reaction>
</comment>
<dbReference type="RefSeq" id="WP_053935755.1">
    <property type="nucleotide sequence ID" value="NZ_LAQT01000001.1"/>
</dbReference>
<dbReference type="InterPro" id="IPR013766">
    <property type="entry name" value="Thioredoxin_domain"/>
</dbReference>
<gene>
    <name evidence="13" type="ORF">WG78_00115</name>
</gene>
<dbReference type="InterPro" id="IPR000866">
    <property type="entry name" value="AhpC/TSA"/>
</dbReference>
<comment type="function">
    <text evidence="1">Thiol-specific peroxidase that catalyzes the reduction of hydrogen peroxide and organic hydroperoxides to water and alcohols, respectively. Plays a role in cell protection against oxidative stress by detoxifying peroxides and as sensor of hydrogen peroxide-mediated signaling events.</text>
</comment>
<evidence type="ECO:0000256" key="2">
    <source>
        <dbReference type="ARBA" id="ARBA00013017"/>
    </source>
</evidence>
<dbReference type="InterPro" id="IPR036249">
    <property type="entry name" value="Thioredoxin-like_sf"/>
</dbReference>
<dbReference type="InterPro" id="IPR050924">
    <property type="entry name" value="Peroxiredoxin_BCP/PrxQ"/>
</dbReference>
<dbReference type="OrthoDB" id="9809746at2"/>
<feature type="domain" description="Thioredoxin" evidence="12">
    <location>
        <begin position="60"/>
        <end position="233"/>
    </location>
</feature>
<evidence type="ECO:0000256" key="9">
    <source>
        <dbReference type="ARBA" id="ARBA00038489"/>
    </source>
</evidence>
<evidence type="ECO:0000256" key="1">
    <source>
        <dbReference type="ARBA" id="ARBA00003330"/>
    </source>
</evidence>
<evidence type="ECO:0000313" key="13">
    <source>
        <dbReference type="EMBL" id="KPC55016.1"/>
    </source>
</evidence>
<dbReference type="PATRIC" id="fig|857265.3.peg.24"/>
<dbReference type="GO" id="GO:0045454">
    <property type="term" value="P:cell redox homeostasis"/>
    <property type="evidence" value="ECO:0007669"/>
    <property type="project" value="TreeGrafter"/>
</dbReference>
<keyword evidence="5" id="KW-0560">Oxidoreductase</keyword>
<dbReference type="Proteomes" id="UP000037939">
    <property type="component" value="Unassembled WGS sequence"/>
</dbReference>
<evidence type="ECO:0000256" key="5">
    <source>
        <dbReference type="ARBA" id="ARBA00023002"/>
    </source>
</evidence>
<accession>A0A0N0XKV4</accession>
<dbReference type="GO" id="GO:0034599">
    <property type="term" value="P:cellular response to oxidative stress"/>
    <property type="evidence" value="ECO:0007669"/>
    <property type="project" value="TreeGrafter"/>
</dbReference>
<dbReference type="STRING" id="857265.WG78_00115"/>
<evidence type="ECO:0000256" key="10">
    <source>
        <dbReference type="ARBA" id="ARBA00042639"/>
    </source>
</evidence>
<keyword evidence="3 13" id="KW-0575">Peroxidase</keyword>
<keyword evidence="7" id="KW-0676">Redox-active center</keyword>
<reference evidence="13 14" key="1">
    <citation type="submission" date="2015-07" db="EMBL/GenBank/DDBJ databases">
        <title>Draft genome sequence of the Amantichitinum ursilacus IGB-41, a new chitin-degrading bacterium.</title>
        <authorList>
            <person name="Kirstahler P."/>
            <person name="Guenther M."/>
            <person name="Grumaz C."/>
            <person name="Rupp S."/>
            <person name="Zibek S."/>
            <person name="Sohn K."/>
        </authorList>
    </citation>
    <scope>NUCLEOTIDE SEQUENCE [LARGE SCALE GENOMIC DNA]</scope>
    <source>
        <strain evidence="13 14">IGB-41</strain>
    </source>
</reference>